<evidence type="ECO:0000313" key="4">
    <source>
        <dbReference type="EMBL" id="MCK0533182.1"/>
    </source>
</evidence>
<dbReference type="Proteomes" id="UP001203512">
    <property type="component" value="Unassembled WGS sequence"/>
</dbReference>
<dbReference type="Pfam" id="PF00657">
    <property type="entry name" value="Lipase_GDSL"/>
    <property type="match status" value="1"/>
</dbReference>
<comment type="similarity">
    <text evidence="1">Belongs to the 'GDSL' lipolytic enzyme family.</text>
</comment>
<evidence type="ECO:0000256" key="3">
    <source>
        <dbReference type="SAM" id="SignalP"/>
    </source>
</evidence>
<feature type="chain" id="PRO_5045955832" evidence="3">
    <location>
        <begin position="23"/>
        <end position="228"/>
    </location>
</feature>
<dbReference type="RefSeq" id="WP_247234260.1">
    <property type="nucleotide sequence ID" value="NZ_JALKHS010000018.1"/>
</dbReference>
<dbReference type="SUPFAM" id="SSF52266">
    <property type="entry name" value="SGNH hydrolase"/>
    <property type="match status" value="1"/>
</dbReference>
<protein>
    <submittedName>
        <fullName evidence="4">Rhamnogalacturonan acetylesterase</fullName>
    </submittedName>
</protein>
<dbReference type="InterPro" id="IPR036514">
    <property type="entry name" value="SGNH_hydro_sf"/>
</dbReference>
<gene>
    <name evidence="4" type="ORF">MU848_16450</name>
</gene>
<evidence type="ECO:0000256" key="2">
    <source>
        <dbReference type="ARBA" id="ARBA00022801"/>
    </source>
</evidence>
<keyword evidence="3" id="KW-0732">Signal</keyword>
<accession>A0ABT0E1D6</accession>
<keyword evidence="5" id="KW-1185">Reference proteome</keyword>
<reference evidence="4 5" key="1">
    <citation type="submission" date="2022-04" db="EMBL/GenBank/DDBJ databases">
        <authorList>
            <person name="Huq M.A."/>
        </authorList>
    </citation>
    <scope>NUCLEOTIDE SEQUENCE [LARGE SCALE GENOMIC DNA]</scope>
    <source>
        <strain evidence="4 5">MAH-33</strain>
    </source>
</reference>
<name>A0ABT0E1D6_9SPHN</name>
<dbReference type="Gene3D" id="3.40.50.1110">
    <property type="entry name" value="SGNH hydrolase"/>
    <property type="match status" value="1"/>
</dbReference>
<comment type="caution">
    <text evidence="4">The sequence shown here is derived from an EMBL/GenBank/DDBJ whole genome shotgun (WGS) entry which is preliminary data.</text>
</comment>
<feature type="signal peptide" evidence="3">
    <location>
        <begin position="1"/>
        <end position="22"/>
    </location>
</feature>
<dbReference type="CDD" id="cd01821">
    <property type="entry name" value="Rhamnogalacturan_acetylesterase_like"/>
    <property type="match status" value="1"/>
</dbReference>
<dbReference type="PANTHER" id="PTHR43695:SF1">
    <property type="entry name" value="RHAMNOGALACTURONAN ACETYLESTERASE"/>
    <property type="match status" value="1"/>
</dbReference>
<evidence type="ECO:0000313" key="5">
    <source>
        <dbReference type="Proteomes" id="UP001203512"/>
    </source>
</evidence>
<dbReference type="InterPro" id="IPR001087">
    <property type="entry name" value="GDSL"/>
</dbReference>
<dbReference type="InterPro" id="IPR037459">
    <property type="entry name" value="RhgT-like"/>
</dbReference>
<dbReference type="PROSITE" id="PS51257">
    <property type="entry name" value="PROKAR_LIPOPROTEIN"/>
    <property type="match status" value="1"/>
</dbReference>
<sequence>MQWRTISRLGMALAGLSACAQAGPSTPEQRDIILVGDSTVSSTTGWGDAFCQSMVAKVKSCANLARAGRSSRSFRKEGSWKSVLQKIKDDGASHALVLIQFGHNDAGKDEKRRTDPDVDFTDIISEYVDDVRSLNAEPILITPVARRIYVDGKIRDGLEPYAGAVRRIAAAKRTSLIDLHTMSVVALEKMSPAEARGLGPNGTQPDINHLGPKGARYFADMVIRQLRL</sequence>
<proteinExistence type="inferred from homology"/>
<organism evidence="4 5">
    <name type="scientific">Sphingobium agri</name>
    <dbReference type="NCBI Taxonomy" id="2933566"/>
    <lineage>
        <taxon>Bacteria</taxon>
        <taxon>Pseudomonadati</taxon>
        <taxon>Pseudomonadota</taxon>
        <taxon>Alphaproteobacteria</taxon>
        <taxon>Sphingomonadales</taxon>
        <taxon>Sphingomonadaceae</taxon>
        <taxon>Sphingobium</taxon>
    </lineage>
</organism>
<dbReference type="PANTHER" id="PTHR43695">
    <property type="entry name" value="PUTATIVE (AFU_ORTHOLOGUE AFUA_2G17250)-RELATED"/>
    <property type="match status" value="1"/>
</dbReference>
<dbReference type="EMBL" id="JALKHS010000018">
    <property type="protein sequence ID" value="MCK0533182.1"/>
    <property type="molecule type" value="Genomic_DNA"/>
</dbReference>
<keyword evidence="2" id="KW-0378">Hydrolase</keyword>
<evidence type="ECO:0000256" key="1">
    <source>
        <dbReference type="ARBA" id="ARBA00008668"/>
    </source>
</evidence>